<accession>A0A2V1H0U9</accession>
<dbReference type="EMBL" id="QDDL01000001">
    <property type="protein sequence ID" value="PVZ72103.1"/>
    <property type="molecule type" value="Genomic_DNA"/>
</dbReference>
<evidence type="ECO:0008006" key="3">
    <source>
        <dbReference type="Google" id="ProtNLM"/>
    </source>
</evidence>
<dbReference type="SUPFAM" id="SSF54427">
    <property type="entry name" value="NTF2-like"/>
    <property type="match status" value="1"/>
</dbReference>
<dbReference type="InterPro" id="IPR032710">
    <property type="entry name" value="NTF2-like_dom_sf"/>
</dbReference>
<dbReference type="Proteomes" id="UP000244906">
    <property type="component" value="Unassembled WGS sequence"/>
</dbReference>
<organism evidence="1 2">
    <name type="scientific">Pelagibaculum spongiae</name>
    <dbReference type="NCBI Taxonomy" id="2080658"/>
    <lineage>
        <taxon>Bacteria</taxon>
        <taxon>Pseudomonadati</taxon>
        <taxon>Pseudomonadota</taxon>
        <taxon>Gammaproteobacteria</taxon>
        <taxon>Oceanospirillales</taxon>
        <taxon>Pelagibaculum</taxon>
    </lineage>
</organism>
<comment type="caution">
    <text evidence="1">The sequence shown here is derived from an EMBL/GenBank/DDBJ whole genome shotgun (WGS) entry which is preliminary data.</text>
</comment>
<protein>
    <recommendedName>
        <fullName evidence="3">SnoaL-like domain-containing protein</fullName>
    </recommendedName>
</protein>
<dbReference type="Gene3D" id="3.10.450.50">
    <property type="match status" value="1"/>
</dbReference>
<reference evidence="1 2" key="1">
    <citation type="submission" date="2018-04" db="EMBL/GenBank/DDBJ databases">
        <title>Thalassorhabdus spongiae gen. nov., sp. nov., isolated from a marine sponge in South-West Iceland.</title>
        <authorList>
            <person name="Knobloch S."/>
            <person name="Daussin A."/>
            <person name="Johannsson R."/>
            <person name="Marteinsson V.T."/>
        </authorList>
    </citation>
    <scope>NUCLEOTIDE SEQUENCE [LARGE SCALE GENOMIC DNA]</scope>
    <source>
        <strain evidence="1 2">Hp12</strain>
    </source>
</reference>
<name>A0A2V1H0U9_9GAMM</name>
<evidence type="ECO:0000313" key="1">
    <source>
        <dbReference type="EMBL" id="PVZ72103.1"/>
    </source>
</evidence>
<dbReference type="AlphaFoldDB" id="A0A2V1H0U9"/>
<sequence length="128" mass="15535">MNSEKQQVEQFIVDYYQKFDQRAPLKEFDQLIDWDDFQLLTGQVIIKSRDEYRDWYLEVRHEYENSQHILKNLQIELLDIGCFYARADLKFKAIKKGFIDKKIKTKAKLEWTIKSDDSGFKIKEYIVK</sequence>
<keyword evidence="2" id="KW-1185">Reference proteome</keyword>
<evidence type="ECO:0000313" key="2">
    <source>
        <dbReference type="Proteomes" id="UP000244906"/>
    </source>
</evidence>
<gene>
    <name evidence="1" type="ORF">DC094_03550</name>
</gene>
<proteinExistence type="predicted"/>
<dbReference type="RefSeq" id="WP_116685688.1">
    <property type="nucleotide sequence ID" value="NZ_CAWNYD010000001.1"/>
</dbReference>